<proteinExistence type="predicted"/>
<name>A0A6A6SA54_9PLEO</name>
<sequence>MTFSMPPRPINPNLVDVFNNIVAVQDSLLGQLPIGDVLTLKRVTKRLEDPLSIVVKTQFQFKDPVKFQNLQVKLEFIITSDFALDFFIRRNTVLGYKLDLIVYEGVAAHLTAFLADNGYPNIQHNRGNSVQVFSSPTGSPGTTRNIYVRETKAELNHFLTEGALTSGMNLITWDKAYSLFPIPTLIKLQSFALKNEIWDDPTIRREMIRHSKEIGLPISSIQLPPGQVLDRMKATVVTEDANGTRTAQLSSSSSRLVSDKHTWTISLNTSGMVIPPKASMTSFLIASAKFRITIDLGQGIPVSMLNIGTSILRSPVLKNYYILGSFSETIRTLAIRYNELTFMAVEALEPAQRPSNWYQHRVTIYDVDYYGVARDWERPADWKYYDHEVIDMLVKRYPDLTPP</sequence>
<evidence type="ECO:0000313" key="2">
    <source>
        <dbReference type="Proteomes" id="UP000799753"/>
    </source>
</evidence>
<protein>
    <submittedName>
        <fullName evidence="1">Uncharacterized protein</fullName>
    </submittedName>
</protein>
<organism evidence="1 2">
    <name type="scientific">Massarina eburnea CBS 473.64</name>
    <dbReference type="NCBI Taxonomy" id="1395130"/>
    <lineage>
        <taxon>Eukaryota</taxon>
        <taxon>Fungi</taxon>
        <taxon>Dikarya</taxon>
        <taxon>Ascomycota</taxon>
        <taxon>Pezizomycotina</taxon>
        <taxon>Dothideomycetes</taxon>
        <taxon>Pleosporomycetidae</taxon>
        <taxon>Pleosporales</taxon>
        <taxon>Massarineae</taxon>
        <taxon>Massarinaceae</taxon>
        <taxon>Massarina</taxon>
    </lineage>
</organism>
<accession>A0A6A6SA54</accession>
<evidence type="ECO:0000313" key="1">
    <source>
        <dbReference type="EMBL" id="KAF2643044.1"/>
    </source>
</evidence>
<reference evidence="1" key="1">
    <citation type="journal article" date="2020" name="Stud. Mycol.">
        <title>101 Dothideomycetes genomes: a test case for predicting lifestyles and emergence of pathogens.</title>
        <authorList>
            <person name="Haridas S."/>
            <person name="Albert R."/>
            <person name="Binder M."/>
            <person name="Bloem J."/>
            <person name="Labutti K."/>
            <person name="Salamov A."/>
            <person name="Andreopoulos B."/>
            <person name="Baker S."/>
            <person name="Barry K."/>
            <person name="Bills G."/>
            <person name="Bluhm B."/>
            <person name="Cannon C."/>
            <person name="Castanera R."/>
            <person name="Culley D."/>
            <person name="Daum C."/>
            <person name="Ezra D."/>
            <person name="Gonzalez J."/>
            <person name="Henrissat B."/>
            <person name="Kuo A."/>
            <person name="Liang C."/>
            <person name="Lipzen A."/>
            <person name="Lutzoni F."/>
            <person name="Magnuson J."/>
            <person name="Mondo S."/>
            <person name="Nolan M."/>
            <person name="Ohm R."/>
            <person name="Pangilinan J."/>
            <person name="Park H.-J."/>
            <person name="Ramirez L."/>
            <person name="Alfaro M."/>
            <person name="Sun H."/>
            <person name="Tritt A."/>
            <person name="Yoshinaga Y."/>
            <person name="Zwiers L.-H."/>
            <person name="Turgeon B."/>
            <person name="Goodwin S."/>
            <person name="Spatafora J."/>
            <person name="Crous P."/>
            <person name="Grigoriev I."/>
        </authorList>
    </citation>
    <scope>NUCLEOTIDE SEQUENCE</scope>
    <source>
        <strain evidence="1">CBS 473.64</strain>
    </source>
</reference>
<keyword evidence="2" id="KW-1185">Reference proteome</keyword>
<dbReference type="AlphaFoldDB" id="A0A6A6SA54"/>
<dbReference type="EMBL" id="MU006780">
    <property type="protein sequence ID" value="KAF2643044.1"/>
    <property type="molecule type" value="Genomic_DNA"/>
</dbReference>
<gene>
    <name evidence="1" type="ORF">P280DRAFT_515480</name>
</gene>
<dbReference type="Proteomes" id="UP000799753">
    <property type="component" value="Unassembled WGS sequence"/>
</dbReference>
<dbReference type="OrthoDB" id="3680201at2759"/>